<dbReference type="AlphaFoldDB" id="A0AAV2HFX5"/>
<comment type="caution">
    <text evidence="2">The sequence shown here is derived from an EMBL/GenBank/DDBJ whole genome shotgun (WGS) entry which is preliminary data.</text>
</comment>
<evidence type="ECO:0000313" key="3">
    <source>
        <dbReference type="Proteomes" id="UP001497497"/>
    </source>
</evidence>
<dbReference type="PANTHER" id="PTHR24410:SF23">
    <property type="entry name" value="BTB DOMAIN-CONTAINING PROTEIN-RELATED"/>
    <property type="match status" value="1"/>
</dbReference>
<proteinExistence type="predicted"/>
<dbReference type="PROSITE" id="PS50097">
    <property type="entry name" value="BTB"/>
    <property type="match status" value="1"/>
</dbReference>
<dbReference type="InterPro" id="IPR011333">
    <property type="entry name" value="SKP1/BTB/POZ_sf"/>
</dbReference>
<dbReference type="InterPro" id="IPR011705">
    <property type="entry name" value="BACK"/>
</dbReference>
<dbReference type="Pfam" id="PF00651">
    <property type="entry name" value="BTB"/>
    <property type="match status" value="1"/>
</dbReference>
<keyword evidence="3" id="KW-1185">Reference proteome</keyword>
<accession>A0AAV2HFX5</accession>
<dbReference type="EMBL" id="CAXITT010000080">
    <property type="protein sequence ID" value="CAL1531026.1"/>
    <property type="molecule type" value="Genomic_DNA"/>
</dbReference>
<dbReference type="SUPFAM" id="SSF54695">
    <property type="entry name" value="POZ domain"/>
    <property type="match status" value="1"/>
</dbReference>
<dbReference type="Pfam" id="PF07707">
    <property type="entry name" value="BACK"/>
    <property type="match status" value="1"/>
</dbReference>
<dbReference type="Gene3D" id="1.25.40.420">
    <property type="match status" value="1"/>
</dbReference>
<sequence>MKFKTPYRRFKVHRLLFETLSDVFKAMLKFHGQQTVIKLHSFESLLLPGKDLMRHFNQIIYYAYNGNVRLTSKNVKPLLILADYFWIDQLKDRCVDYLIFYLTPRSVFHALHLAQMLGLPKLKSMALKYFCRHLLKTTENPEYPNMDPESLIQAFDTDDLIVLRSRFDPLNTMELEYSLFTAVLKYLSARCPDDTDIALRLVATVRL</sequence>
<reference evidence="2 3" key="1">
    <citation type="submission" date="2024-04" db="EMBL/GenBank/DDBJ databases">
        <authorList>
            <consortium name="Genoscope - CEA"/>
            <person name="William W."/>
        </authorList>
    </citation>
    <scope>NUCLEOTIDE SEQUENCE [LARGE SCALE GENOMIC DNA]</scope>
</reference>
<gene>
    <name evidence="2" type="ORF">GSLYS_00005151001</name>
</gene>
<dbReference type="InterPro" id="IPR000210">
    <property type="entry name" value="BTB/POZ_dom"/>
</dbReference>
<evidence type="ECO:0000313" key="2">
    <source>
        <dbReference type="EMBL" id="CAL1531026.1"/>
    </source>
</evidence>
<dbReference type="CDD" id="cd14733">
    <property type="entry name" value="BACK"/>
    <property type="match status" value="1"/>
</dbReference>
<name>A0AAV2HFX5_LYMST</name>
<evidence type="ECO:0000259" key="1">
    <source>
        <dbReference type="PROSITE" id="PS50097"/>
    </source>
</evidence>
<dbReference type="Proteomes" id="UP001497497">
    <property type="component" value="Unassembled WGS sequence"/>
</dbReference>
<feature type="domain" description="BTB" evidence="1">
    <location>
        <begin position="1"/>
        <end position="72"/>
    </location>
</feature>
<organism evidence="2 3">
    <name type="scientific">Lymnaea stagnalis</name>
    <name type="common">Great pond snail</name>
    <name type="synonym">Helix stagnalis</name>
    <dbReference type="NCBI Taxonomy" id="6523"/>
    <lineage>
        <taxon>Eukaryota</taxon>
        <taxon>Metazoa</taxon>
        <taxon>Spiralia</taxon>
        <taxon>Lophotrochozoa</taxon>
        <taxon>Mollusca</taxon>
        <taxon>Gastropoda</taxon>
        <taxon>Heterobranchia</taxon>
        <taxon>Euthyneura</taxon>
        <taxon>Panpulmonata</taxon>
        <taxon>Hygrophila</taxon>
        <taxon>Lymnaeoidea</taxon>
        <taxon>Lymnaeidae</taxon>
        <taxon>Lymnaea</taxon>
    </lineage>
</organism>
<dbReference type="Gene3D" id="3.30.710.10">
    <property type="entry name" value="Potassium Channel Kv1.1, Chain A"/>
    <property type="match status" value="1"/>
</dbReference>
<feature type="non-terminal residue" evidence="2">
    <location>
        <position position="207"/>
    </location>
</feature>
<dbReference type="PANTHER" id="PTHR24410">
    <property type="entry name" value="HL07962P-RELATED"/>
    <property type="match status" value="1"/>
</dbReference>
<protein>
    <recommendedName>
        <fullName evidence="1">BTB domain-containing protein</fullName>
    </recommendedName>
</protein>
<dbReference type="InterPro" id="IPR051481">
    <property type="entry name" value="BTB-POZ/Galectin-3-binding"/>
</dbReference>